<dbReference type="InterPro" id="IPR050499">
    <property type="entry name" value="PEP-utilizing_PTS_enzyme"/>
</dbReference>
<reference evidence="17 18" key="1">
    <citation type="submission" date="2023-07" db="EMBL/GenBank/DDBJ databases">
        <title>Sorghum-associated microbial communities from plants grown in Nebraska, USA.</title>
        <authorList>
            <person name="Schachtman D."/>
        </authorList>
    </citation>
    <scope>NUCLEOTIDE SEQUENCE [LARGE SCALE GENOMIC DNA]</scope>
    <source>
        <strain evidence="17 18">DS1607</strain>
    </source>
</reference>
<dbReference type="InterPro" id="IPR036637">
    <property type="entry name" value="Phosphohistidine_dom_sf"/>
</dbReference>
<keyword evidence="10" id="KW-0808">Transferase</keyword>
<dbReference type="SUPFAM" id="SSF52009">
    <property type="entry name" value="Phosphohistidine domain"/>
    <property type="match status" value="1"/>
</dbReference>
<dbReference type="InterPro" id="IPR008279">
    <property type="entry name" value="PEP-util_enz_mobile_dom"/>
</dbReference>
<dbReference type="InterPro" id="IPR018274">
    <property type="entry name" value="PEP_util_AS"/>
</dbReference>
<dbReference type="Pfam" id="PF00359">
    <property type="entry name" value="PTS_EIIA_2"/>
    <property type="match status" value="1"/>
</dbReference>
<dbReference type="PANTHER" id="PTHR46244">
    <property type="entry name" value="PHOSPHOENOLPYRUVATE-PROTEIN PHOSPHOTRANSFERASE"/>
    <property type="match status" value="1"/>
</dbReference>
<dbReference type="Gene3D" id="3.30.1340.10">
    <property type="entry name" value="HPr-like"/>
    <property type="match status" value="1"/>
</dbReference>
<keyword evidence="8" id="KW-0597">Phosphoprotein</keyword>
<dbReference type="InterPro" id="IPR000121">
    <property type="entry name" value="PEP_util_C"/>
</dbReference>
<dbReference type="NCBIfam" id="TIGR01417">
    <property type="entry name" value="PTS_I_fam"/>
    <property type="match status" value="1"/>
</dbReference>
<dbReference type="SUPFAM" id="SSF47831">
    <property type="entry name" value="Enzyme I of the PEP:sugar phosphotransferase system HPr-binding (sub)domain"/>
    <property type="match status" value="1"/>
</dbReference>
<evidence type="ECO:0000256" key="7">
    <source>
        <dbReference type="ARBA" id="ARBA00022490"/>
    </source>
</evidence>
<dbReference type="Gene3D" id="3.40.930.10">
    <property type="entry name" value="Mannitol-specific EII, Chain A"/>
    <property type="match status" value="1"/>
</dbReference>
<comment type="subcellular location">
    <subcellularLocation>
        <location evidence="3">Cytoplasm</location>
    </subcellularLocation>
</comment>
<dbReference type="InterPro" id="IPR036618">
    <property type="entry name" value="PtsI_HPr-bd_sf"/>
</dbReference>
<dbReference type="PROSITE" id="PS00372">
    <property type="entry name" value="PTS_EIIA_TYPE_2_HIS"/>
    <property type="match status" value="1"/>
</dbReference>
<dbReference type="Gene3D" id="3.20.20.60">
    <property type="entry name" value="Phosphoenolpyruvate-binding domains"/>
    <property type="match status" value="1"/>
</dbReference>
<comment type="caution">
    <text evidence="17">The sequence shown here is derived from an EMBL/GenBank/DDBJ whole genome shotgun (WGS) entry which is preliminary data.</text>
</comment>
<evidence type="ECO:0000256" key="14">
    <source>
        <dbReference type="ARBA" id="ARBA00022842"/>
    </source>
</evidence>
<sequence length="856" mass="90039">MSTIPVEVRLGAAPHNREDAVRAAGALLAEAGHIHPAYVDSMLQREKAANTFLGEGLAIPHGMVEDKHLVLRTGLAVLQVPAGVRWGDDAKQARLVVAIAAASDGHLQVLRRLTRVMRDSALMQRLATTTNAQDIIGALLADGPAESNGGAAALEDFPLGRELSLNYPSGLHARPAGEWARVAGRFQSRVHVRCGDTVADAKSVAALLSLGAARGAQLRLSAQGSDAAAALSTLSATIARLGDEESRQTELSAARQAQAQGLGRALGDWQPAARHTITGIAASPGLVVGTLVHVGDTALEVEDRFTSVAAEAAALDHALTAALDQLHALADEARAGGRQEQAAIFTAHQGLLQDAELLQAVSRSVVQQHGAAWAWRHAMAERVTAQRALADATLAARAADLQDVGERVLRHLLGRGQDDSAAAPAWPDDAILLADDISPSMAAQVDPARVRGFCTARGGPTAHTAILARALGLPAVVAAGPAVLPTGAESSAGHAPAGTPSLAGTVAILDGYRGRLYVAPSEIALVEARTHIARLARLQEEEARSRQLPATTTDGHTVEIAANVNRADQAVKALEAGAEGVGLMRTEFLFLERDTVPDEEDQYQAYRAMVEALHGLPLVVRTLDIGGDKKVPHLDLPVEENPFLGVRGARLALRRDDLLVPQLRALYRAAKHGPIQIMFPMISTVEEVLTLRARMETVRAELDAPAVPVGIMIEVPSAALLADRLAAHVDFFSIGTNDLTQYTLAVDRQHPELAGMAESLHPSVLRLVERTVAGARQHGRWVGVCGGLAGEPLGAALLVGLGVDELSMSTSDISTVKALLRRHSLAELQDLARRALDVDTADEVRALGAALRAVDA</sequence>
<evidence type="ECO:0000259" key="15">
    <source>
        <dbReference type="PROSITE" id="PS51094"/>
    </source>
</evidence>
<dbReference type="PANTHER" id="PTHR46244:SF6">
    <property type="entry name" value="PHOSPHOENOLPYRUVATE-PROTEIN PHOSPHOTRANSFERASE"/>
    <property type="match status" value="1"/>
</dbReference>
<organism evidence="17 18">
    <name type="scientific">Variovorax ginsengisoli</name>
    <dbReference type="NCBI Taxonomy" id="363844"/>
    <lineage>
        <taxon>Bacteria</taxon>
        <taxon>Pseudomonadati</taxon>
        <taxon>Pseudomonadota</taxon>
        <taxon>Betaproteobacteria</taxon>
        <taxon>Burkholderiales</taxon>
        <taxon>Comamonadaceae</taxon>
        <taxon>Variovorax</taxon>
    </lineage>
</organism>
<dbReference type="InterPro" id="IPR016152">
    <property type="entry name" value="PTrfase/Anion_transptr"/>
</dbReference>
<feature type="domain" description="PTS EIIA type-2" evidence="15">
    <location>
        <begin position="1"/>
        <end position="143"/>
    </location>
</feature>
<comment type="catalytic activity">
    <reaction evidence="1">
        <text>L-histidyl-[protein] + phosphoenolpyruvate = N(pros)-phospho-L-histidyl-[protein] + pyruvate</text>
        <dbReference type="Rhea" id="RHEA:23880"/>
        <dbReference type="Rhea" id="RHEA-COMP:9745"/>
        <dbReference type="Rhea" id="RHEA-COMP:9746"/>
        <dbReference type="ChEBI" id="CHEBI:15361"/>
        <dbReference type="ChEBI" id="CHEBI:29979"/>
        <dbReference type="ChEBI" id="CHEBI:58702"/>
        <dbReference type="ChEBI" id="CHEBI:64837"/>
        <dbReference type="EC" id="2.7.3.9"/>
    </reaction>
</comment>
<gene>
    <name evidence="17" type="ORF">J2W36_000496</name>
</gene>
<dbReference type="NCBIfam" id="TIGR01003">
    <property type="entry name" value="PTS_HPr_family"/>
    <property type="match status" value="1"/>
</dbReference>
<accession>A0ABT9S3A0</accession>
<evidence type="ECO:0000256" key="9">
    <source>
        <dbReference type="ARBA" id="ARBA00022597"/>
    </source>
</evidence>
<keyword evidence="11" id="KW-0598">Phosphotransferase system</keyword>
<dbReference type="Pfam" id="PF02896">
    <property type="entry name" value="PEP-utilizers_C"/>
    <property type="match status" value="1"/>
</dbReference>
<dbReference type="Pfam" id="PF05524">
    <property type="entry name" value="PEP-utilisers_N"/>
    <property type="match status" value="1"/>
</dbReference>
<dbReference type="Gene3D" id="3.50.30.10">
    <property type="entry name" value="Phosphohistidine domain"/>
    <property type="match status" value="1"/>
</dbReference>
<feature type="domain" description="HPr" evidence="16">
    <location>
        <begin position="158"/>
        <end position="245"/>
    </location>
</feature>
<keyword evidence="9" id="KW-0762">Sugar transport</keyword>
<proteinExistence type="inferred from homology"/>
<dbReference type="PROSITE" id="PS00742">
    <property type="entry name" value="PEP_ENZYMES_2"/>
    <property type="match status" value="1"/>
</dbReference>
<dbReference type="RefSeq" id="WP_307688090.1">
    <property type="nucleotide sequence ID" value="NZ_JAUSRO010000002.1"/>
</dbReference>
<evidence type="ECO:0000256" key="8">
    <source>
        <dbReference type="ARBA" id="ARBA00022553"/>
    </source>
</evidence>
<evidence type="ECO:0000256" key="10">
    <source>
        <dbReference type="ARBA" id="ARBA00022679"/>
    </source>
</evidence>
<dbReference type="Pfam" id="PF00391">
    <property type="entry name" value="PEP-utilizers"/>
    <property type="match status" value="1"/>
</dbReference>
<protein>
    <recommendedName>
        <fullName evidence="5">phosphoenolpyruvate--protein phosphotransferase</fullName>
        <ecNumber evidence="5">2.7.3.9</ecNumber>
    </recommendedName>
</protein>
<evidence type="ECO:0000313" key="17">
    <source>
        <dbReference type="EMBL" id="MDP9898261.1"/>
    </source>
</evidence>
<comment type="similarity">
    <text evidence="4">Belongs to the PEP-utilizing enzyme family.</text>
</comment>
<evidence type="ECO:0000256" key="4">
    <source>
        <dbReference type="ARBA" id="ARBA00007837"/>
    </source>
</evidence>
<comment type="cofactor">
    <cofactor evidence="2">
        <name>Mg(2+)</name>
        <dbReference type="ChEBI" id="CHEBI:18420"/>
    </cofactor>
</comment>
<keyword evidence="13" id="KW-0418">Kinase</keyword>
<keyword evidence="7" id="KW-0963">Cytoplasm</keyword>
<dbReference type="PRINTS" id="PR01736">
    <property type="entry name" value="PHPHTRNFRASE"/>
</dbReference>
<dbReference type="Pfam" id="PF00381">
    <property type="entry name" value="PTS-HPr"/>
    <property type="match status" value="1"/>
</dbReference>
<dbReference type="EC" id="2.7.3.9" evidence="5"/>
<dbReference type="InterPro" id="IPR023151">
    <property type="entry name" value="PEP_util_CS"/>
</dbReference>
<evidence type="ECO:0000259" key="16">
    <source>
        <dbReference type="PROSITE" id="PS51350"/>
    </source>
</evidence>
<dbReference type="InterPro" id="IPR000032">
    <property type="entry name" value="HPr-like"/>
</dbReference>
<keyword evidence="6" id="KW-0813">Transport</keyword>
<evidence type="ECO:0000256" key="6">
    <source>
        <dbReference type="ARBA" id="ARBA00022448"/>
    </source>
</evidence>
<dbReference type="CDD" id="cd00367">
    <property type="entry name" value="PTS-HPr_like"/>
    <property type="match status" value="1"/>
</dbReference>
<dbReference type="PRINTS" id="PR00107">
    <property type="entry name" value="PHOSPHOCPHPR"/>
</dbReference>
<evidence type="ECO:0000256" key="5">
    <source>
        <dbReference type="ARBA" id="ARBA00012232"/>
    </source>
</evidence>
<dbReference type="InterPro" id="IPR002178">
    <property type="entry name" value="PTS_EIIA_type-2_dom"/>
</dbReference>
<evidence type="ECO:0000256" key="3">
    <source>
        <dbReference type="ARBA" id="ARBA00004496"/>
    </source>
</evidence>
<dbReference type="CDD" id="cd00211">
    <property type="entry name" value="PTS_IIA_fru"/>
    <property type="match status" value="1"/>
</dbReference>
<name>A0ABT9S3A0_9BURK</name>
<dbReference type="InterPro" id="IPR006318">
    <property type="entry name" value="PTS_EI-like"/>
</dbReference>
<dbReference type="SUPFAM" id="SSF51621">
    <property type="entry name" value="Phosphoenolpyruvate/pyruvate domain"/>
    <property type="match status" value="1"/>
</dbReference>
<dbReference type="PROSITE" id="PS51350">
    <property type="entry name" value="PTS_HPR_DOM"/>
    <property type="match status" value="1"/>
</dbReference>
<evidence type="ECO:0000256" key="2">
    <source>
        <dbReference type="ARBA" id="ARBA00001946"/>
    </source>
</evidence>
<dbReference type="Proteomes" id="UP001226867">
    <property type="component" value="Unassembled WGS sequence"/>
</dbReference>
<dbReference type="InterPro" id="IPR015813">
    <property type="entry name" value="Pyrv/PenolPyrv_kinase-like_dom"/>
</dbReference>
<evidence type="ECO:0000256" key="13">
    <source>
        <dbReference type="ARBA" id="ARBA00022777"/>
    </source>
</evidence>
<dbReference type="InterPro" id="IPR008731">
    <property type="entry name" value="PTS_EIN"/>
</dbReference>
<dbReference type="SUPFAM" id="SSF55804">
    <property type="entry name" value="Phoshotransferase/anion transport protein"/>
    <property type="match status" value="1"/>
</dbReference>
<keyword evidence="18" id="KW-1185">Reference proteome</keyword>
<keyword evidence="12" id="KW-0479">Metal-binding</keyword>
<keyword evidence="14" id="KW-0460">Magnesium</keyword>
<dbReference type="InterPro" id="IPR035895">
    <property type="entry name" value="HPr-like_sf"/>
</dbReference>
<dbReference type="PROSITE" id="PS51094">
    <property type="entry name" value="PTS_EIIA_TYPE_2"/>
    <property type="match status" value="1"/>
</dbReference>
<evidence type="ECO:0000256" key="12">
    <source>
        <dbReference type="ARBA" id="ARBA00022723"/>
    </source>
</evidence>
<dbReference type="InterPro" id="IPR040442">
    <property type="entry name" value="Pyrv_kinase-like_dom_sf"/>
</dbReference>
<evidence type="ECO:0000256" key="1">
    <source>
        <dbReference type="ARBA" id="ARBA00000683"/>
    </source>
</evidence>
<dbReference type="PROSITE" id="PS00370">
    <property type="entry name" value="PEP_ENZYMES_PHOS_SITE"/>
    <property type="match status" value="1"/>
</dbReference>
<evidence type="ECO:0000313" key="18">
    <source>
        <dbReference type="Proteomes" id="UP001226867"/>
    </source>
</evidence>
<dbReference type="EMBL" id="JAUSRO010000002">
    <property type="protein sequence ID" value="MDP9898261.1"/>
    <property type="molecule type" value="Genomic_DNA"/>
</dbReference>
<dbReference type="SUPFAM" id="SSF55594">
    <property type="entry name" value="HPr-like"/>
    <property type="match status" value="1"/>
</dbReference>
<evidence type="ECO:0000256" key="11">
    <source>
        <dbReference type="ARBA" id="ARBA00022683"/>
    </source>
</evidence>
<dbReference type="Gene3D" id="1.10.274.10">
    <property type="entry name" value="PtsI, HPr-binding domain"/>
    <property type="match status" value="1"/>
</dbReference>